<evidence type="ECO:0000256" key="3">
    <source>
        <dbReference type="ARBA" id="ARBA00022844"/>
    </source>
</evidence>
<accession>A0A514CZ36</accession>
<evidence type="ECO:0000256" key="2">
    <source>
        <dbReference type="ARBA" id="ARBA00022561"/>
    </source>
</evidence>
<comment type="subcellular location">
    <subcellularLocation>
        <location evidence="1">Virion</location>
    </subcellularLocation>
</comment>
<dbReference type="GO" id="GO:0019028">
    <property type="term" value="C:viral capsid"/>
    <property type="evidence" value="ECO:0007669"/>
    <property type="project" value="UniProtKB-KW"/>
</dbReference>
<keyword evidence="2" id="KW-0167">Capsid protein</keyword>
<proteinExistence type="predicted"/>
<dbReference type="Gene3D" id="3.30.380.10">
    <property type="entry name" value="MS2 Viral Coat Protein"/>
    <property type="match status" value="1"/>
</dbReference>
<dbReference type="InterPro" id="IPR015954">
    <property type="entry name" value="Phage_RNA-type_capsid"/>
</dbReference>
<dbReference type="EMBL" id="MN032809">
    <property type="protein sequence ID" value="QDH86627.1"/>
    <property type="molecule type" value="Genomic_RNA"/>
</dbReference>
<evidence type="ECO:0000256" key="1">
    <source>
        <dbReference type="ARBA" id="ARBA00004328"/>
    </source>
</evidence>
<reference evidence="4" key="1">
    <citation type="submission" date="2019-05" db="EMBL/GenBank/DDBJ databases">
        <title>Metatranscriptomic reconstruction reveals RNA viruses with the potential to shape carbon cycling in soil.</title>
        <authorList>
            <person name="Starr E.P."/>
            <person name="Nuccio E."/>
            <person name="Pett-Ridge J."/>
            <person name="Banfield J.F."/>
            <person name="Firestone M.K."/>
        </authorList>
    </citation>
    <scope>NUCLEOTIDE SEQUENCE</scope>
    <source>
        <strain evidence="4">H1_Bulk_29_scaffold_156</strain>
    </source>
</reference>
<gene>
    <name evidence="4" type="ORF">H1Bulk29156_000003</name>
</gene>
<protein>
    <submittedName>
        <fullName evidence="4">Uncharacterized protein</fullName>
    </submittedName>
</protein>
<evidence type="ECO:0000313" key="4">
    <source>
        <dbReference type="EMBL" id="QDH86627.1"/>
    </source>
</evidence>
<name>A0A514CZ36_9VIRU</name>
<organism evidence="4">
    <name type="scientific">Leviviridae sp</name>
    <dbReference type="NCBI Taxonomy" id="2027243"/>
    <lineage>
        <taxon>Viruses</taxon>
        <taxon>Riboviria</taxon>
        <taxon>Orthornavirae</taxon>
        <taxon>Lenarviricota</taxon>
        <taxon>Leviviricetes</taxon>
        <taxon>Norzivirales</taxon>
        <taxon>Fiersviridae</taxon>
    </lineage>
</organism>
<keyword evidence="3" id="KW-0946">Virion</keyword>
<sequence>MAQRGNITLTDAATTPVNHVFYPVKSSGDVIAWQDRTQSVFAGQNRLTLAQRVATKATKAHKLSWKLETPILEQTSPSTSTGIQPAPTVAYTPVGVFELVLPDRMSLQERKDLLAQMRDLISEAITTTLVQDLDFIF</sequence>